<evidence type="ECO:0000256" key="2">
    <source>
        <dbReference type="SAM" id="Phobius"/>
    </source>
</evidence>
<proteinExistence type="predicted"/>
<organism evidence="3 4">
    <name type="scientific">Auraticoccus monumenti</name>
    <dbReference type="NCBI Taxonomy" id="675864"/>
    <lineage>
        <taxon>Bacteria</taxon>
        <taxon>Bacillati</taxon>
        <taxon>Actinomycetota</taxon>
        <taxon>Actinomycetes</taxon>
        <taxon>Propionibacteriales</taxon>
        <taxon>Propionibacteriaceae</taxon>
        <taxon>Auraticoccus</taxon>
    </lineage>
</organism>
<feature type="transmembrane region" description="Helical" evidence="2">
    <location>
        <begin position="31"/>
        <end position="48"/>
    </location>
</feature>
<accession>A0A1G6RRR1</accession>
<dbReference type="EMBL" id="LT629688">
    <property type="protein sequence ID" value="SDD07390.1"/>
    <property type="molecule type" value="Genomic_DNA"/>
</dbReference>
<evidence type="ECO:0000313" key="3">
    <source>
        <dbReference type="EMBL" id="SDD07390.1"/>
    </source>
</evidence>
<dbReference type="InterPro" id="IPR021517">
    <property type="entry name" value="DUF3180"/>
</dbReference>
<reference evidence="3 4" key="1">
    <citation type="submission" date="2016-10" db="EMBL/GenBank/DDBJ databases">
        <authorList>
            <person name="de Groot N.N."/>
        </authorList>
    </citation>
    <scope>NUCLEOTIDE SEQUENCE [LARGE SCALE GENOMIC DNA]</scope>
    <source>
        <strain evidence="3 4">MON 2.2</strain>
    </source>
</reference>
<keyword evidence="2" id="KW-0472">Membrane</keyword>
<keyword evidence="2" id="KW-0812">Transmembrane</keyword>
<evidence type="ECO:0000256" key="1">
    <source>
        <dbReference type="SAM" id="MobiDB-lite"/>
    </source>
</evidence>
<sequence>MAVAVVIGALAGWGVAAGFRAVDAPPPQVPWLSPVALAVLVVFVALLARDVRRRVHERRERVDPARAVVWLALGKAAALGGAAVAGGYLAYGLSNLGQVQAEAPRERLLLSLLCALTGAALTLAGLALERACRVPGDDETPGGGPEGEQPPNGRAAP</sequence>
<protein>
    <recommendedName>
        <fullName evidence="5">DUF3180 domain-containing protein</fullName>
    </recommendedName>
</protein>
<dbReference type="AlphaFoldDB" id="A0A1G6RRR1"/>
<name>A0A1G6RRR1_9ACTN</name>
<keyword evidence="4" id="KW-1185">Reference proteome</keyword>
<evidence type="ECO:0008006" key="5">
    <source>
        <dbReference type="Google" id="ProtNLM"/>
    </source>
</evidence>
<feature type="region of interest" description="Disordered" evidence="1">
    <location>
        <begin position="135"/>
        <end position="157"/>
    </location>
</feature>
<gene>
    <name evidence="3" type="ORF">SAMN04489747_0103</name>
</gene>
<dbReference type="Proteomes" id="UP000198546">
    <property type="component" value="Chromosome i"/>
</dbReference>
<feature type="transmembrane region" description="Helical" evidence="2">
    <location>
        <begin position="108"/>
        <end position="128"/>
    </location>
</feature>
<dbReference type="STRING" id="675864.SAMN04489747_0103"/>
<feature type="transmembrane region" description="Helical" evidence="2">
    <location>
        <begin position="68"/>
        <end position="88"/>
    </location>
</feature>
<evidence type="ECO:0000313" key="4">
    <source>
        <dbReference type="Proteomes" id="UP000198546"/>
    </source>
</evidence>
<dbReference type="Pfam" id="PF11377">
    <property type="entry name" value="DUF3180"/>
    <property type="match status" value="1"/>
</dbReference>
<keyword evidence="2" id="KW-1133">Transmembrane helix</keyword>